<comment type="caution">
    <text evidence="1">The sequence shown here is derived from an EMBL/GenBank/DDBJ whole genome shotgun (WGS) entry which is preliminary data.</text>
</comment>
<dbReference type="EMBL" id="MVBM01000001">
    <property type="protein sequence ID" value="OOK82396.1"/>
    <property type="molecule type" value="Genomic_DNA"/>
</dbReference>
<organism evidence="1 2">
    <name type="scientific">Mycobacterium kansasii</name>
    <dbReference type="NCBI Taxonomy" id="1768"/>
    <lineage>
        <taxon>Bacteria</taxon>
        <taxon>Bacillati</taxon>
        <taxon>Actinomycetota</taxon>
        <taxon>Actinomycetes</taxon>
        <taxon>Mycobacteriales</taxon>
        <taxon>Mycobacteriaceae</taxon>
        <taxon>Mycobacterium</taxon>
    </lineage>
</organism>
<evidence type="ECO:0000313" key="2">
    <source>
        <dbReference type="Proteomes" id="UP000189229"/>
    </source>
</evidence>
<reference evidence="1 2" key="1">
    <citation type="submission" date="2017-02" db="EMBL/GenBank/DDBJ databases">
        <title>Complete genome sequences of Mycobacterium kansasii strains isolated from rhesus macaques.</title>
        <authorList>
            <person name="Panda A."/>
            <person name="Nagaraj S."/>
            <person name="Zhao X."/>
            <person name="Tettelin H."/>
            <person name="Detolla L.J."/>
        </authorList>
    </citation>
    <scope>NUCLEOTIDE SEQUENCE [LARGE SCALE GENOMIC DNA]</scope>
    <source>
        <strain evidence="1 2">11-3813</strain>
    </source>
</reference>
<proteinExistence type="predicted"/>
<dbReference type="Proteomes" id="UP000189229">
    <property type="component" value="Unassembled WGS sequence"/>
</dbReference>
<dbReference type="AlphaFoldDB" id="A0A1V3XUE4"/>
<name>A0A1V3XUE4_MYCKA</name>
<sequence length="45" mass="4784">MTSRFTERSLRMASSAEAPRLFSSMIATSCSVMSSGTAIAATRPQ</sequence>
<accession>A0A1V3XUE4</accession>
<protein>
    <submittedName>
        <fullName evidence="1">Uncharacterized protein</fullName>
    </submittedName>
</protein>
<evidence type="ECO:0000313" key="1">
    <source>
        <dbReference type="EMBL" id="OOK82396.1"/>
    </source>
</evidence>
<gene>
    <name evidence="1" type="ORF">BZL30_0657</name>
</gene>